<feature type="transmembrane region" description="Helical" evidence="1">
    <location>
        <begin position="433"/>
        <end position="452"/>
    </location>
</feature>
<reference evidence="3 4" key="1">
    <citation type="submission" date="2019-01" db="EMBL/GenBank/DDBJ databases">
        <title>Vagococcus silagei sp. nov. isolated from brewer's grain.</title>
        <authorList>
            <person name="Guu J.-R."/>
        </authorList>
    </citation>
    <scope>NUCLEOTIDE SEQUENCE [LARGE SCALE GENOMIC DNA]</scope>
    <source>
        <strain evidence="3 4">2B-2</strain>
    </source>
</reference>
<feature type="transmembrane region" description="Helical" evidence="1">
    <location>
        <begin position="252"/>
        <end position="278"/>
    </location>
</feature>
<feature type="transmembrane region" description="Helical" evidence="1">
    <location>
        <begin position="105"/>
        <end position="128"/>
    </location>
</feature>
<feature type="transmembrane region" description="Helical" evidence="1">
    <location>
        <begin position="395"/>
        <end position="421"/>
    </location>
</feature>
<name>A0A4S3B5I4_9ENTE</name>
<feature type="transmembrane region" description="Helical" evidence="1">
    <location>
        <begin position="47"/>
        <end position="66"/>
    </location>
</feature>
<keyword evidence="4" id="KW-1185">Reference proteome</keyword>
<feature type="transmembrane region" description="Helical" evidence="1">
    <location>
        <begin position="140"/>
        <end position="170"/>
    </location>
</feature>
<dbReference type="Pfam" id="PF01970">
    <property type="entry name" value="TctA"/>
    <property type="match status" value="1"/>
</dbReference>
<dbReference type="RefSeq" id="WP_136135750.1">
    <property type="nucleotide sequence ID" value="NZ_SDGV01000001.1"/>
</dbReference>
<keyword evidence="1" id="KW-0472">Membrane</keyword>
<evidence type="ECO:0000313" key="3">
    <source>
        <dbReference type="EMBL" id="THB62364.1"/>
    </source>
</evidence>
<keyword evidence="1" id="KW-1133">Transmembrane helix</keyword>
<dbReference type="Proteomes" id="UP000310506">
    <property type="component" value="Unassembled WGS sequence"/>
</dbReference>
<feature type="domain" description="DUF112" evidence="2">
    <location>
        <begin position="11"/>
        <end position="432"/>
    </location>
</feature>
<evidence type="ECO:0000256" key="1">
    <source>
        <dbReference type="SAM" id="Phobius"/>
    </source>
</evidence>
<protein>
    <submittedName>
        <fullName evidence="3">Tripartite tricarboxylate transporter TctA family protein</fullName>
    </submittedName>
</protein>
<comment type="caution">
    <text evidence="3">The sequence shown here is derived from an EMBL/GenBank/DDBJ whole genome shotgun (WGS) entry which is preliminary data.</text>
</comment>
<gene>
    <name evidence="3" type="ORF">ESZ54_00695</name>
</gene>
<keyword evidence="1" id="KW-0812">Transmembrane</keyword>
<feature type="transmembrane region" description="Helical" evidence="1">
    <location>
        <begin position="299"/>
        <end position="320"/>
    </location>
</feature>
<organism evidence="3 4">
    <name type="scientific">Vagococcus silagei</name>
    <dbReference type="NCBI Taxonomy" id="2508885"/>
    <lineage>
        <taxon>Bacteria</taxon>
        <taxon>Bacillati</taxon>
        <taxon>Bacillota</taxon>
        <taxon>Bacilli</taxon>
        <taxon>Lactobacillales</taxon>
        <taxon>Enterococcaceae</taxon>
        <taxon>Vagococcus</taxon>
    </lineage>
</organism>
<feature type="transmembrane region" description="Helical" evidence="1">
    <location>
        <begin position="354"/>
        <end position="374"/>
    </location>
</feature>
<evidence type="ECO:0000259" key="2">
    <source>
        <dbReference type="Pfam" id="PF01970"/>
    </source>
</evidence>
<dbReference type="OrthoDB" id="4391232at2"/>
<evidence type="ECO:0000313" key="4">
    <source>
        <dbReference type="Proteomes" id="UP000310506"/>
    </source>
</evidence>
<proteinExistence type="predicted"/>
<sequence length="454" mass="48822">MTTALILQMIVASFSAFIIYSLIGFIPGTDETSVLMPITLALIMAKVEPLVVLTFFVASFVTLGLMNIMPALIANLPGGVLSTPMLDSALIVKKHGRTSHVIKKAALGSAIGVTVSLISCLFIAKLIAPFASDISQHANLIFIGGAIFLSLLSSAKLLSLISIVPLALVFQGLRALYWQTGAVPADKNITTSFFLGITVAPLILSLLSLLNGNEKKKLMVAEVKPMKIPMPTKEQQQAKKEAFKNRLTKNEWISATVASFLSNFLFVLSPVGLIVLFGEMMGKKETDELKRAELKITTMTALAQSTYISGIMISIVAIGLPMAPSAIGPGAAFFEAPPVFSIGNTITDMYPKNWLMLAFIIGSVIALTLVYFLATKFAEPLTYFVLKKIPHEAMLALFIALVFLLAYIDAGLINVFGVLLMSLICGTLNRLGVGYGIQFMSLYAAPFIVTLLSK</sequence>
<dbReference type="InterPro" id="IPR002823">
    <property type="entry name" value="DUF112_TM"/>
</dbReference>
<dbReference type="EMBL" id="SDGV01000001">
    <property type="protein sequence ID" value="THB62364.1"/>
    <property type="molecule type" value="Genomic_DNA"/>
</dbReference>
<accession>A0A4S3B5I4</accession>
<dbReference type="AlphaFoldDB" id="A0A4S3B5I4"/>
<feature type="transmembrane region" description="Helical" evidence="1">
    <location>
        <begin position="6"/>
        <end position="26"/>
    </location>
</feature>
<feature type="transmembrane region" description="Helical" evidence="1">
    <location>
        <begin position="72"/>
        <end position="93"/>
    </location>
</feature>
<feature type="transmembrane region" description="Helical" evidence="1">
    <location>
        <begin position="191"/>
        <end position="210"/>
    </location>
</feature>